<accession>A0ABQ9XPF6</accession>
<sequence>MKMLDSLIGRCSVKVRLALVKADLIPQVINTLNPLLLSFAEAVGIHNSLLNIVSHSSYLETPRKLASLDIHDENEQQAAYEIVLKQVIVPSEQYICHLCVNRYSRSDC</sequence>
<comment type="caution">
    <text evidence="1">The sequence shown here is derived from an EMBL/GenBank/DDBJ whole genome shotgun (WGS) entry which is preliminary data.</text>
</comment>
<organism evidence="1 2">
    <name type="scientific">Blattamonas nauphoetae</name>
    <dbReference type="NCBI Taxonomy" id="2049346"/>
    <lineage>
        <taxon>Eukaryota</taxon>
        <taxon>Metamonada</taxon>
        <taxon>Preaxostyla</taxon>
        <taxon>Oxymonadida</taxon>
        <taxon>Blattamonas</taxon>
    </lineage>
</organism>
<reference evidence="1 2" key="1">
    <citation type="journal article" date="2022" name="bioRxiv">
        <title>Genomics of Preaxostyla Flagellates Illuminates Evolutionary Transitions and the Path Towards Mitochondrial Loss.</title>
        <authorList>
            <person name="Novak L.V.F."/>
            <person name="Treitli S.C."/>
            <person name="Pyrih J."/>
            <person name="Halakuc P."/>
            <person name="Pipaliya S.V."/>
            <person name="Vacek V."/>
            <person name="Brzon O."/>
            <person name="Soukal P."/>
            <person name="Eme L."/>
            <person name="Dacks J.B."/>
            <person name="Karnkowska A."/>
            <person name="Elias M."/>
            <person name="Hampl V."/>
        </authorList>
    </citation>
    <scope>NUCLEOTIDE SEQUENCE [LARGE SCALE GENOMIC DNA]</scope>
    <source>
        <strain evidence="1">NAU3</strain>
        <tissue evidence="1">Gut</tissue>
    </source>
</reference>
<gene>
    <name evidence="1" type="ORF">BLNAU_10806</name>
</gene>
<keyword evidence="2" id="KW-1185">Reference proteome</keyword>
<protein>
    <submittedName>
        <fullName evidence="1">Uncharacterized protein</fullName>
    </submittedName>
</protein>
<name>A0ABQ9XPF6_9EUKA</name>
<evidence type="ECO:0000313" key="1">
    <source>
        <dbReference type="EMBL" id="KAK2954307.1"/>
    </source>
</evidence>
<dbReference type="EMBL" id="JARBJD010000080">
    <property type="protein sequence ID" value="KAK2954307.1"/>
    <property type="molecule type" value="Genomic_DNA"/>
</dbReference>
<dbReference type="Proteomes" id="UP001281761">
    <property type="component" value="Unassembled WGS sequence"/>
</dbReference>
<proteinExistence type="predicted"/>
<evidence type="ECO:0000313" key="2">
    <source>
        <dbReference type="Proteomes" id="UP001281761"/>
    </source>
</evidence>